<protein>
    <submittedName>
        <fullName evidence="4">Anti-sigma regulatory factor (Ser/Thr protein kinase)</fullName>
    </submittedName>
</protein>
<dbReference type="PANTHER" id="PTHR35526">
    <property type="entry name" value="ANTI-SIGMA-F FACTOR RSBW-RELATED"/>
    <property type="match status" value="1"/>
</dbReference>
<dbReference type="RefSeq" id="WP_009155592.1">
    <property type="nucleotide sequence ID" value="NZ_CM001439.1"/>
</dbReference>
<evidence type="ECO:0000313" key="4">
    <source>
        <dbReference type="EMBL" id="EHR52214.1"/>
    </source>
</evidence>
<dbReference type="SUPFAM" id="SSF55874">
    <property type="entry name" value="ATPase domain of HSP90 chaperone/DNA topoisomerase II/histidine kinase"/>
    <property type="match status" value="1"/>
</dbReference>
<dbReference type="GO" id="GO:0004674">
    <property type="term" value="F:protein serine/threonine kinase activity"/>
    <property type="evidence" value="ECO:0007669"/>
    <property type="project" value="UniProtKB-KW"/>
</dbReference>
<dbReference type="EMBL" id="CM001439">
    <property type="protein sequence ID" value="EHR52214.1"/>
    <property type="molecule type" value="Genomic_DNA"/>
</dbReference>
<dbReference type="CDD" id="cd16936">
    <property type="entry name" value="HATPase_RsbW-like"/>
    <property type="match status" value="1"/>
</dbReference>
<evidence type="ECO:0000259" key="3">
    <source>
        <dbReference type="Pfam" id="PF14417"/>
    </source>
</evidence>
<reference evidence="4 5" key="1">
    <citation type="journal article" date="2012" name="Stand. Genomic Sci.">
        <title>Genome sequence of the ocean sediment bacterium Saccharomonospora marina type strain (XMU15(T)).</title>
        <authorList>
            <person name="Klenk H.P."/>
            <person name="Lu M."/>
            <person name="Lucas S."/>
            <person name="Lapidus A."/>
            <person name="Copeland A."/>
            <person name="Pitluck S."/>
            <person name="Goodwin L.A."/>
            <person name="Han C."/>
            <person name="Tapia R."/>
            <person name="Brambilla E.M."/>
            <person name="Potter G."/>
            <person name="Land M."/>
            <person name="Ivanova N."/>
            <person name="Rohde M."/>
            <person name="Goker M."/>
            <person name="Detter J.C."/>
            <person name="Li W.J."/>
            <person name="Kyrpides N.C."/>
            <person name="Woyke T."/>
        </authorList>
    </citation>
    <scope>NUCLEOTIDE SEQUENCE [LARGE SCALE GENOMIC DNA]</scope>
    <source>
        <strain evidence="4 5">XMU15</strain>
    </source>
</reference>
<keyword evidence="4" id="KW-0808">Transferase</keyword>
<dbReference type="STRING" id="882083.SacmaDRAFT_4018"/>
<dbReference type="Gene3D" id="3.30.565.10">
    <property type="entry name" value="Histidine kinase-like ATPase, C-terminal domain"/>
    <property type="match status" value="1"/>
</dbReference>
<dbReference type="NCBIfam" id="NF041045">
    <property type="entry name" value="RsbA_anti_sig"/>
    <property type="match status" value="1"/>
</dbReference>
<dbReference type="InterPro" id="IPR003594">
    <property type="entry name" value="HATPase_dom"/>
</dbReference>
<dbReference type="InterPro" id="IPR050267">
    <property type="entry name" value="Anti-sigma-factor_SerPK"/>
</dbReference>
<evidence type="ECO:0000256" key="1">
    <source>
        <dbReference type="ARBA" id="ARBA00022527"/>
    </source>
</evidence>
<proteinExistence type="predicted"/>
<dbReference type="InterPro" id="IPR047718">
    <property type="entry name" value="RsbA-like_anti_sig"/>
</dbReference>
<feature type="domain" description="MEDS" evidence="3">
    <location>
        <begin position="14"/>
        <end position="157"/>
    </location>
</feature>
<dbReference type="Pfam" id="PF13581">
    <property type="entry name" value="HATPase_c_2"/>
    <property type="match status" value="1"/>
</dbReference>
<dbReference type="PANTHER" id="PTHR35526:SF3">
    <property type="entry name" value="ANTI-SIGMA-F FACTOR RSBW"/>
    <property type="match status" value="1"/>
</dbReference>
<dbReference type="InterPro" id="IPR025847">
    <property type="entry name" value="MEDS_domain"/>
</dbReference>
<dbReference type="AlphaFoldDB" id="H5X4T5"/>
<sequence length="331" mass="35519">MRSGIAENHEGYLHEAAYYGSDEEFLSITVPFVEEGLRAGEPTLVTLGENGTRLLKDAFGSPSGLAFRPGGDSYTRPASAIKEFHELVRSHVFAGAEQVRVVGEVPHSGTGVVWDPWARYEAAVNHALGGFPLWGVCMYDTRVTPVEVLADVERTHPMLATPGGGHVTNAGYVDPATFLSDYEPRYTDPLERSAPAVELLSPTPEAARKATAAVGRDSGLASEEVEGLVMAVSELVTNGIRHGEPPVEFRLWSTRGRLVAIVSDRGDGPKDPFVGLVPARQNPAEGGLGLWIAHQVCQQVTMHRTDSGFTVRLVAGARVAQPSPQPPACRH</sequence>
<dbReference type="eggNOG" id="COG2172">
    <property type="taxonomic scope" value="Bacteria"/>
</dbReference>
<organism evidence="4 5">
    <name type="scientific">Saccharomonospora marina XMU15</name>
    <dbReference type="NCBI Taxonomy" id="882083"/>
    <lineage>
        <taxon>Bacteria</taxon>
        <taxon>Bacillati</taxon>
        <taxon>Actinomycetota</taxon>
        <taxon>Actinomycetes</taxon>
        <taxon>Pseudonocardiales</taxon>
        <taxon>Pseudonocardiaceae</taxon>
        <taxon>Saccharomonospora</taxon>
    </lineage>
</organism>
<evidence type="ECO:0000313" key="5">
    <source>
        <dbReference type="Proteomes" id="UP000004926"/>
    </source>
</evidence>
<accession>H5X4T5</accession>
<dbReference type="OrthoDB" id="4088450at2"/>
<keyword evidence="4" id="KW-0418">Kinase</keyword>
<dbReference type="Proteomes" id="UP000004926">
    <property type="component" value="Chromosome"/>
</dbReference>
<keyword evidence="1" id="KW-0723">Serine/threonine-protein kinase</keyword>
<dbReference type="Pfam" id="PF14417">
    <property type="entry name" value="MEDS"/>
    <property type="match status" value="1"/>
</dbReference>
<dbReference type="InterPro" id="IPR036890">
    <property type="entry name" value="HATPase_C_sf"/>
</dbReference>
<evidence type="ECO:0000259" key="2">
    <source>
        <dbReference type="Pfam" id="PF13581"/>
    </source>
</evidence>
<feature type="domain" description="Histidine kinase/HSP90-like ATPase" evidence="2">
    <location>
        <begin position="206"/>
        <end position="314"/>
    </location>
</feature>
<gene>
    <name evidence="4" type="ORF">SacmaDRAFT_4018</name>
</gene>
<keyword evidence="5" id="KW-1185">Reference proteome</keyword>
<dbReference type="HOGENOM" id="CLU_072253_0_0_11"/>
<name>H5X4T5_9PSEU</name>